<dbReference type="GeneID" id="9524419"/>
<feature type="compositionally biased region" description="Basic and acidic residues" evidence="1">
    <location>
        <begin position="41"/>
        <end position="56"/>
    </location>
</feature>
<gene>
    <name evidence="2" type="ORF">ARB_04190</name>
</gene>
<dbReference type="RefSeq" id="XP_003017310.1">
    <property type="nucleotide sequence ID" value="XM_003017264.1"/>
</dbReference>
<dbReference type="EMBL" id="ABSU01000001">
    <property type="protein sequence ID" value="EFE36665.1"/>
    <property type="molecule type" value="Genomic_DNA"/>
</dbReference>
<evidence type="ECO:0000256" key="1">
    <source>
        <dbReference type="SAM" id="MobiDB-lite"/>
    </source>
</evidence>
<protein>
    <submittedName>
        <fullName evidence="2">Uncharacterized protein</fullName>
    </submittedName>
</protein>
<proteinExistence type="predicted"/>
<dbReference type="Proteomes" id="UP000008866">
    <property type="component" value="Unassembled WGS sequence"/>
</dbReference>
<dbReference type="AlphaFoldDB" id="D4AIU2"/>
<name>D4AIU2_ARTBC</name>
<evidence type="ECO:0000313" key="2">
    <source>
        <dbReference type="EMBL" id="EFE36665.1"/>
    </source>
</evidence>
<feature type="compositionally biased region" description="Basic and acidic residues" evidence="1">
    <location>
        <begin position="83"/>
        <end position="92"/>
    </location>
</feature>
<evidence type="ECO:0000313" key="3">
    <source>
        <dbReference type="Proteomes" id="UP000008866"/>
    </source>
</evidence>
<dbReference type="HOGENOM" id="CLU_1721895_0_0_1"/>
<keyword evidence="3" id="KW-1185">Reference proteome</keyword>
<accession>D4AIU2</accession>
<sequence>MARSDDSSSYPGPGCKERREREKKKRDTKLAGNRANAILTKGEEKTEERGRRIERDGDGDEGEEELAVELFALFAEEEEEEEEKKQEREEKVTAATSDGELLTKGSFLLYNGIGSFLLAGDPDIQICFVLEGMQIYPVCLDSSMVRPWNDDG</sequence>
<organism evidence="2 3">
    <name type="scientific">Arthroderma benhamiae (strain ATCC MYA-4681 / CBS 112371)</name>
    <name type="common">Trichophyton mentagrophytes</name>
    <dbReference type="NCBI Taxonomy" id="663331"/>
    <lineage>
        <taxon>Eukaryota</taxon>
        <taxon>Fungi</taxon>
        <taxon>Dikarya</taxon>
        <taxon>Ascomycota</taxon>
        <taxon>Pezizomycotina</taxon>
        <taxon>Eurotiomycetes</taxon>
        <taxon>Eurotiomycetidae</taxon>
        <taxon>Onygenales</taxon>
        <taxon>Arthrodermataceae</taxon>
        <taxon>Trichophyton</taxon>
    </lineage>
</organism>
<dbReference type="KEGG" id="abe:ARB_04190"/>
<feature type="region of interest" description="Disordered" evidence="1">
    <location>
        <begin position="1"/>
        <end position="97"/>
    </location>
</feature>
<feature type="compositionally biased region" description="Acidic residues" evidence="1">
    <location>
        <begin position="57"/>
        <end position="67"/>
    </location>
</feature>
<comment type="caution">
    <text evidence="2">The sequence shown here is derived from an EMBL/GenBank/DDBJ whole genome shotgun (WGS) entry which is preliminary data.</text>
</comment>
<reference evidence="3" key="1">
    <citation type="journal article" date="2011" name="Genome Biol.">
        <title>Comparative and functional genomics provide insights into the pathogenicity of dermatophytic fungi.</title>
        <authorList>
            <person name="Burmester A."/>
            <person name="Shelest E."/>
            <person name="Gloeckner G."/>
            <person name="Heddergott C."/>
            <person name="Schindler S."/>
            <person name="Staib P."/>
            <person name="Heidel A."/>
            <person name="Felder M."/>
            <person name="Petzold A."/>
            <person name="Szafranski K."/>
            <person name="Feuermann M."/>
            <person name="Pedruzzi I."/>
            <person name="Priebe S."/>
            <person name="Groth M."/>
            <person name="Winkler R."/>
            <person name="Li W."/>
            <person name="Kniemeyer O."/>
            <person name="Schroeckh V."/>
            <person name="Hertweck C."/>
            <person name="Hube B."/>
            <person name="White T.C."/>
            <person name="Platzer M."/>
            <person name="Guthke R."/>
            <person name="Heitman J."/>
            <person name="Woestemeyer J."/>
            <person name="Zipfel P.F."/>
            <person name="Monod M."/>
            <person name="Brakhage A.A."/>
        </authorList>
    </citation>
    <scope>NUCLEOTIDE SEQUENCE [LARGE SCALE GENOMIC DNA]</scope>
    <source>
        <strain evidence="3">ATCC MYA-4681 / CBS 112371</strain>
    </source>
</reference>